<sequence length="334" mass="37332">MLLETIRTAREGGSSLYRRRVSLAQILLVTVTFGVLMLAYGVSTHFQIHQQLYQYGRTWLKGNEAPDKNIWLPDFQVVVEAKPIGPDVANISGIAYDYDNHRLLAVTNKGPMQLLALDMNGDILERYPLIGFDDTEGVAYLGNGRVALCDEQLQQLDIITLPAAARPIQVEEAQYIALVINPSLHNKGFEGVTYDPDNDRLFAIKERDPRQLFEVSGVLRSIDQGRLQIKVVDRLDWVTGGVAARDLSEGYYDPRTGHLLLLSDQSRSITELDGNGRFVSIRSLASGFSDLKNSIPQPEGLTMDRDGNLYVVSEPNLFYRFSKAQKQPAEQPGH</sequence>
<dbReference type="GO" id="GO:0005886">
    <property type="term" value="C:plasma membrane"/>
    <property type="evidence" value="ECO:0007669"/>
    <property type="project" value="UniProtKB-SubCell"/>
</dbReference>
<dbReference type="OrthoDB" id="6080098at2"/>
<dbReference type="Proteomes" id="UP000183983">
    <property type="component" value="Unassembled WGS sequence"/>
</dbReference>
<accession>A0A1M7P7E7</accession>
<evidence type="ECO:0000256" key="2">
    <source>
        <dbReference type="ARBA" id="ARBA00022475"/>
    </source>
</evidence>
<keyword evidence="3 4" id="KW-0472">Membrane</keyword>
<keyword evidence="4" id="KW-0812">Transmembrane</keyword>
<evidence type="ECO:0000256" key="4">
    <source>
        <dbReference type="SAM" id="Phobius"/>
    </source>
</evidence>
<keyword evidence="2" id="KW-1003">Cell membrane</keyword>
<gene>
    <name evidence="5" type="ORF">SAMN05216593_108150</name>
</gene>
<evidence type="ECO:0000256" key="3">
    <source>
        <dbReference type="ARBA" id="ARBA00023136"/>
    </source>
</evidence>
<evidence type="ECO:0000256" key="1">
    <source>
        <dbReference type="ARBA" id="ARBA00004236"/>
    </source>
</evidence>
<dbReference type="AlphaFoldDB" id="A0A1M7P7E7"/>
<proteinExistence type="predicted"/>
<protein>
    <submittedName>
        <fullName evidence="5">Uncharacterized protein YjiK</fullName>
    </submittedName>
</protein>
<dbReference type="Pfam" id="PF06977">
    <property type="entry name" value="SdiA-regulated"/>
    <property type="match status" value="1"/>
</dbReference>
<organism evidence="5 6">
    <name type="scientific">Pseudomonas asturiensis</name>
    <dbReference type="NCBI Taxonomy" id="1190415"/>
    <lineage>
        <taxon>Bacteria</taxon>
        <taxon>Pseudomonadati</taxon>
        <taxon>Pseudomonadota</taxon>
        <taxon>Gammaproteobacteria</taxon>
        <taxon>Pseudomonadales</taxon>
        <taxon>Pseudomonadaceae</taxon>
        <taxon>Pseudomonas</taxon>
    </lineage>
</organism>
<keyword evidence="4" id="KW-1133">Transmembrane helix</keyword>
<comment type="subcellular location">
    <subcellularLocation>
        <location evidence="1">Cell membrane</location>
    </subcellularLocation>
</comment>
<reference evidence="5 6" key="1">
    <citation type="submission" date="2016-11" db="EMBL/GenBank/DDBJ databases">
        <authorList>
            <person name="Jaros S."/>
            <person name="Januszkiewicz K."/>
            <person name="Wedrychowicz H."/>
        </authorList>
    </citation>
    <scope>NUCLEOTIDE SEQUENCE [LARGE SCALE GENOMIC DNA]</scope>
    <source>
        <strain evidence="5 6">LMG 26898</strain>
    </source>
</reference>
<dbReference type="InterPro" id="IPR009722">
    <property type="entry name" value="YjiK/CarP"/>
</dbReference>
<dbReference type="STRING" id="1190415.SAMN05216593_108150"/>
<dbReference type="SUPFAM" id="SSF50956">
    <property type="entry name" value="Thermostable phytase (3-phytase)"/>
    <property type="match status" value="1"/>
</dbReference>
<dbReference type="CDD" id="cd09971">
    <property type="entry name" value="SdiA-regulated"/>
    <property type="match status" value="1"/>
</dbReference>
<dbReference type="EMBL" id="FRDA01000008">
    <property type="protein sequence ID" value="SHN12097.1"/>
    <property type="molecule type" value="Genomic_DNA"/>
</dbReference>
<evidence type="ECO:0000313" key="5">
    <source>
        <dbReference type="EMBL" id="SHN12097.1"/>
    </source>
</evidence>
<dbReference type="RefSeq" id="WP_073168422.1">
    <property type="nucleotide sequence ID" value="NZ_FRDA01000008.1"/>
</dbReference>
<evidence type="ECO:0000313" key="6">
    <source>
        <dbReference type="Proteomes" id="UP000183983"/>
    </source>
</evidence>
<name>A0A1M7P7E7_9PSED</name>
<feature type="transmembrane region" description="Helical" evidence="4">
    <location>
        <begin position="21"/>
        <end position="42"/>
    </location>
</feature>